<dbReference type="InterPro" id="IPR051796">
    <property type="entry name" value="ISF_SsuE-like"/>
</dbReference>
<feature type="domain" description="NADPH-dependent FMN reductase-like" evidence="3">
    <location>
        <begin position="31"/>
        <end position="90"/>
    </location>
</feature>
<evidence type="ECO:0000256" key="1">
    <source>
        <dbReference type="ARBA" id="ARBA00022630"/>
    </source>
</evidence>
<evidence type="ECO:0000313" key="5">
    <source>
        <dbReference type="Proteomes" id="UP001631949"/>
    </source>
</evidence>
<dbReference type="Pfam" id="PF03358">
    <property type="entry name" value="FMN_red"/>
    <property type="match status" value="1"/>
</dbReference>
<dbReference type="PANTHER" id="PTHR43278:SF2">
    <property type="entry name" value="IRON-SULFUR FLAVOPROTEIN"/>
    <property type="match status" value="1"/>
</dbReference>
<comment type="caution">
    <text evidence="4">The sequence shown here is derived from an EMBL/GenBank/DDBJ whole genome shotgun (WGS) entry which is preliminary data.</text>
</comment>
<gene>
    <name evidence="4" type="ORF">ACKQTC_04050</name>
</gene>
<dbReference type="Gene3D" id="3.40.50.360">
    <property type="match status" value="1"/>
</dbReference>
<accession>A0ABW9GYQ4</accession>
<dbReference type="InterPro" id="IPR005025">
    <property type="entry name" value="FMN_Rdtase-like_dom"/>
</dbReference>
<evidence type="ECO:0000313" key="4">
    <source>
        <dbReference type="EMBL" id="MFM9413535.1"/>
    </source>
</evidence>
<dbReference type="PANTHER" id="PTHR43278">
    <property type="entry name" value="NAD(P)H-DEPENDENT FMN-CONTAINING OXIDOREDUCTASE YWQN-RELATED"/>
    <property type="match status" value="1"/>
</dbReference>
<evidence type="ECO:0000259" key="3">
    <source>
        <dbReference type="Pfam" id="PF03358"/>
    </source>
</evidence>
<proteinExistence type="predicted"/>
<keyword evidence="5" id="KW-1185">Reference proteome</keyword>
<organism evidence="4 5">
    <name type="scientific">Peptococcus simiae</name>
    <dbReference type="NCBI Taxonomy" id="1643805"/>
    <lineage>
        <taxon>Bacteria</taxon>
        <taxon>Bacillati</taxon>
        <taxon>Bacillota</taxon>
        <taxon>Clostridia</taxon>
        <taxon>Eubacteriales</taxon>
        <taxon>Peptococcaceae</taxon>
        <taxon>Peptococcus</taxon>
    </lineage>
</organism>
<keyword evidence="2" id="KW-0288">FMN</keyword>
<evidence type="ECO:0000256" key="2">
    <source>
        <dbReference type="ARBA" id="ARBA00022643"/>
    </source>
</evidence>
<dbReference type="RefSeq" id="WP_408977154.1">
    <property type="nucleotide sequence ID" value="NZ_JBJUVG010000004.1"/>
</dbReference>
<dbReference type="SUPFAM" id="SSF52218">
    <property type="entry name" value="Flavoproteins"/>
    <property type="match status" value="1"/>
</dbReference>
<keyword evidence="1" id="KW-0285">Flavoprotein</keyword>
<reference evidence="4 5" key="1">
    <citation type="journal article" date="2016" name="Int. J. Syst. Evol. Microbiol.">
        <title>Peptococcus simiae sp. nov., isolated from rhesus macaque faeces and emended description of the genus Peptococcus.</title>
        <authorList>
            <person name="Shkoporov A.N."/>
            <person name="Efimov B.A."/>
            <person name="Kondova I."/>
            <person name="Ouwerling B."/>
            <person name="Chaplin A.V."/>
            <person name="Shcherbakova V.A."/>
            <person name="Langermans J.A.M."/>
        </authorList>
    </citation>
    <scope>NUCLEOTIDE SEQUENCE [LARGE SCALE GENOMIC DNA]</scope>
    <source>
        <strain evidence="4 5">M108</strain>
    </source>
</reference>
<sequence length="162" mass="18608">MRLLIHDRPPAFDRQMQAKFDRVIFADGHYAPCQGCFQCWTKTPASCKMKDRLQEISRVIGQAEDIILVTENCYGGFSPAVKNILDRSIASSTPMSTYRGGQMHHTLRYGHQRRWSVYVYGDTSPAERRTWALLVERNAINEGFPSYDLSFIEDLKDLEDLA</sequence>
<dbReference type="InterPro" id="IPR029039">
    <property type="entry name" value="Flavoprotein-like_sf"/>
</dbReference>
<name>A0ABW9GYQ4_9FIRM</name>
<dbReference type="Proteomes" id="UP001631949">
    <property type="component" value="Unassembled WGS sequence"/>
</dbReference>
<dbReference type="EMBL" id="JBJUVG010000004">
    <property type="protein sequence ID" value="MFM9413535.1"/>
    <property type="molecule type" value="Genomic_DNA"/>
</dbReference>
<protein>
    <submittedName>
        <fullName evidence="4">NAD(P)H-dependent oxidoreductase</fullName>
    </submittedName>
</protein>